<evidence type="ECO:0000256" key="1">
    <source>
        <dbReference type="SAM" id="MobiDB-lite"/>
    </source>
</evidence>
<protein>
    <submittedName>
        <fullName evidence="2">Uncharacterized protein</fullName>
    </submittedName>
</protein>
<dbReference type="AlphaFoldDB" id="A0A6A5WRP4"/>
<evidence type="ECO:0000313" key="2">
    <source>
        <dbReference type="EMBL" id="KAF2004352.1"/>
    </source>
</evidence>
<dbReference type="Proteomes" id="UP000799779">
    <property type="component" value="Unassembled WGS sequence"/>
</dbReference>
<accession>A0A6A5WRP4</accession>
<proteinExistence type="predicted"/>
<sequence length="109" mass="12612">MHARMSKYGTIFTAAQFSVLRPELTGSKEDSPTPPKPWNRYVRSRTKDGATRPWHQFEAQVAEETERLRQTGILDKAADSTARHAVKEDWKLLDIYEDEWDYDTSPVEA</sequence>
<reference evidence="2" key="1">
    <citation type="journal article" date="2020" name="Stud. Mycol.">
        <title>101 Dothideomycetes genomes: a test case for predicting lifestyles and emergence of pathogens.</title>
        <authorList>
            <person name="Haridas S."/>
            <person name="Albert R."/>
            <person name="Binder M."/>
            <person name="Bloem J."/>
            <person name="Labutti K."/>
            <person name="Salamov A."/>
            <person name="Andreopoulos B."/>
            <person name="Baker S."/>
            <person name="Barry K."/>
            <person name="Bills G."/>
            <person name="Bluhm B."/>
            <person name="Cannon C."/>
            <person name="Castanera R."/>
            <person name="Culley D."/>
            <person name="Daum C."/>
            <person name="Ezra D."/>
            <person name="Gonzalez J."/>
            <person name="Henrissat B."/>
            <person name="Kuo A."/>
            <person name="Liang C."/>
            <person name="Lipzen A."/>
            <person name="Lutzoni F."/>
            <person name="Magnuson J."/>
            <person name="Mondo S."/>
            <person name="Nolan M."/>
            <person name="Ohm R."/>
            <person name="Pangilinan J."/>
            <person name="Park H.-J."/>
            <person name="Ramirez L."/>
            <person name="Alfaro M."/>
            <person name="Sun H."/>
            <person name="Tritt A."/>
            <person name="Yoshinaga Y."/>
            <person name="Zwiers L.-H."/>
            <person name="Turgeon B."/>
            <person name="Goodwin S."/>
            <person name="Spatafora J."/>
            <person name="Crous P."/>
            <person name="Grigoriev I."/>
        </authorList>
    </citation>
    <scope>NUCLEOTIDE SEQUENCE</scope>
    <source>
        <strain evidence="2">CBS 123094</strain>
    </source>
</reference>
<organism evidence="2 3">
    <name type="scientific">Amniculicola lignicola CBS 123094</name>
    <dbReference type="NCBI Taxonomy" id="1392246"/>
    <lineage>
        <taxon>Eukaryota</taxon>
        <taxon>Fungi</taxon>
        <taxon>Dikarya</taxon>
        <taxon>Ascomycota</taxon>
        <taxon>Pezizomycotina</taxon>
        <taxon>Dothideomycetes</taxon>
        <taxon>Pleosporomycetidae</taxon>
        <taxon>Pleosporales</taxon>
        <taxon>Amniculicolaceae</taxon>
        <taxon>Amniculicola</taxon>
    </lineage>
</organism>
<feature type="region of interest" description="Disordered" evidence="1">
    <location>
        <begin position="22"/>
        <end position="41"/>
    </location>
</feature>
<dbReference type="EMBL" id="ML977567">
    <property type="protein sequence ID" value="KAF2004352.1"/>
    <property type="molecule type" value="Genomic_DNA"/>
</dbReference>
<gene>
    <name evidence="2" type="ORF">P154DRAFT_41772</name>
</gene>
<name>A0A6A5WRP4_9PLEO</name>
<keyword evidence="3" id="KW-1185">Reference proteome</keyword>
<evidence type="ECO:0000313" key="3">
    <source>
        <dbReference type="Proteomes" id="UP000799779"/>
    </source>
</evidence>